<evidence type="ECO:0000313" key="10">
    <source>
        <dbReference type="Proteomes" id="UP000271603"/>
    </source>
</evidence>
<evidence type="ECO:0000256" key="3">
    <source>
        <dbReference type="ARBA" id="ARBA00022448"/>
    </source>
</evidence>
<dbReference type="Proteomes" id="UP000271603">
    <property type="component" value="Chromosome"/>
</dbReference>
<evidence type="ECO:0000256" key="8">
    <source>
        <dbReference type="SAM" id="Phobius"/>
    </source>
</evidence>
<comment type="similarity">
    <text evidence="2">Belongs to the alanine or glycine:cation symporter (AGCS) (TC 2.A.25) family.</text>
</comment>
<evidence type="ECO:0000256" key="2">
    <source>
        <dbReference type="ARBA" id="ARBA00009261"/>
    </source>
</evidence>
<keyword evidence="5 8" id="KW-0812">Transmembrane</keyword>
<dbReference type="PANTHER" id="PTHR30330:SF7">
    <property type="entry name" value="SODIUM_PROTON-DEPENDENT ALANINE CARRIER PROTEIN YRBD-RELATED"/>
    <property type="match status" value="1"/>
</dbReference>
<keyword evidence="6 8" id="KW-1133">Transmembrane helix</keyword>
<evidence type="ECO:0000256" key="1">
    <source>
        <dbReference type="ARBA" id="ARBA00004651"/>
    </source>
</evidence>
<protein>
    <submittedName>
        <fullName evidence="9">Na+/alanine symporter</fullName>
    </submittedName>
</protein>
<dbReference type="AlphaFoldDB" id="A0A3S5DF76"/>
<name>A0A3S5DF76_SERRU</name>
<comment type="subcellular location">
    <subcellularLocation>
        <location evidence="1">Cell membrane</location>
        <topology evidence="1">Multi-pass membrane protein</topology>
    </subcellularLocation>
</comment>
<dbReference type="InterPro" id="IPR001463">
    <property type="entry name" value="Na/Ala_symport"/>
</dbReference>
<evidence type="ECO:0000256" key="6">
    <source>
        <dbReference type="ARBA" id="ARBA00022989"/>
    </source>
</evidence>
<dbReference type="GO" id="GO:0005886">
    <property type="term" value="C:plasma membrane"/>
    <property type="evidence" value="ECO:0007669"/>
    <property type="project" value="UniProtKB-SubCell"/>
</dbReference>
<dbReference type="PANTHER" id="PTHR30330">
    <property type="entry name" value="AGSS FAMILY TRANSPORTER, SODIUM-ALANINE"/>
    <property type="match status" value="1"/>
</dbReference>
<organism evidence="9 10">
    <name type="scientific">Serratia rubidaea</name>
    <name type="common">Serratia marinorubra</name>
    <dbReference type="NCBI Taxonomy" id="61652"/>
    <lineage>
        <taxon>Bacteria</taxon>
        <taxon>Pseudomonadati</taxon>
        <taxon>Pseudomonadota</taxon>
        <taxon>Gammaproteobacteria</taxon>
        <taxon>Enterobacterales</taxon>
        <taxon>Yersiniaceae</taxon>
        <taxon>Serratia</taxon>
    </lineage>
</organism>
<keyword evidence="7 8" id="KW-0472">Membrane</keyword>
<keyword evidence="4" id="KW-1003">Cell membrane</keyword>
<accession>A0A3S5DF76</accession>
<evidence type="ECO:0000313" key="9">
    <source>
        <dbReference type="EMBL" id="VEA71091.1"/>
    </source>
</evidence>
<evidence type="ECO:0000256" key="5">
    <source>
        <dbReference type="ARBA" id="ARBA00022692"/>
    </source>
</evidence>
<feature type="transmembrane region" description="Helical" evidence="8">
    <location>
        <begin position="12"/>
        <end position="30"/>
    </location>
</feature>
<dbReference type="EMBL" id="LR134155">
    <property type="protein sequence ID" value="VEA71091.1"/>
    <property type="molecule type" value="Genomic_DNA"/>
</dbReference>
<sequence length="64" mass="7186">MNEFVNAVNGVIWSEALIYLCLGTGLYFSLRSRFLQLRHLKGMVRLIFKGKANAAGSLPSRRCP</sequence>
<gene>
    <name evidence="9" type="ORF">NCTC9419_02617</name>
</gene>
<proteinExistence type="inferred from homology"/>
<evidence type="ECO:0000256" key="4">
    <source>
        <dbReference type="ARBA" id="ARBA00022475"/>
    </source>
</evidence>
<keyword evidence="3" id="KW-0813">Transport</keyword>
<reference evidence="9 10" key="1">
    <citation type="submission" date="2018-12" db="EMBL/GenBank/DDBJ databases">
        <authorList>
            <consortium name="Pathogen Informatics"/>
        </authorList>
    </citation>
    <scope>NUCLEOTIDE SEQUENCE [LARGE SCALE GENOMIC DNA]</scope>
    <source>
        <strain evidence="9 10">NCTC9419</strain>
    </source>
</reference>
<dbReference type="GO" id="GO:0005283">
    <property type="term" value="F:amino acid:sodium symporter activity"/>
    <property type="evidence" value="ECO:0007669"/>
    <property type="project" value="InterPro"/>
</dbReference>
<evidence type="ECO:0000256" key="7">
    <source>
        <dbReference type="ARBA" id="ARBA00023136"/>
    </source>
</evidence>